<evidence type="ECO:0000256" key="1">
    <source>
        <dbReference type="SAM" id="MobiDB-lite"/>
    </source>
</evidence>
<evidence type="ECO:0000313" key="2">
    <source>
        <dbReference type="EMBL" id="KAK9509376.1"/>
    </source>
</evidence>
<dbReference type="AlphaFoldDB" id="A0AAW1DEC5"/>
<feature type="region of interest" description="Disordered" evidence="1">
    <location>
        <begin position="78"/>
        <end position="98"/>
    </location>
</feature>
<name>A0AAW1DEC5_9HEMI</name>
<sequence>MSEERLSDFISIEQEQARKLELDELINDFAKNNVRHQSRFLTPCSKPVPDHLILFGQQLQIVDNPVYLQKRNLSSLKSEDLLPGSPEIKRNRQHQAVR</sequence>
<keyword evidence="3" id="KW-1185">Reference proteome</keyword>
<protein>
    <submittedName>
        <fullName evidence="2">Uncharacterized protein</fullName>
    </submittedName>
</protein>
<proteinExistence type="predicted"/>
<evidence type="ECO:0000313" key="3">
    <source>
        <dbReference type="Proteomes" id="UP001461498"/>
    </source>
</evidence>
<accession>A0AAW1DEC5</accession>
<organism evidence="2 3">
    <name type="scientific">Rhynocoris fuscipes</name>
    <dbReference type="NCBI Taxonomy" id="488301"/>
    <lineage>
        <taxon>Eukaryota</taxon>
        <taxon>Metazoa</taxon>
        <taxon>Ecdysozoa</taxon>
        <taxon>Arthropoda</taxon>
        <taxon>Hexapoda</taxon>
        <taxon>Insecta</taxon>
        <taxon>Pterygota</taxon>
        <taxon>Neoptera</taxon>
        <taxon>Paraneoptera</taxon>
        <taxon>Hemiptera</taxon>
        <taxon>Heteroptera</taxon>
        <taxon>Panheteroptera</taxon>
        <taxon>Cimicomorpha</taxon>
        <taxon>Reduviidae</taxon>
        <taxon>Harpactorinae</taxon>
        <taxon>Harpactorini</taxon>
        <taxon>Rhynocoris</taxon>
    </lineage>
</organism>
<dbReference type="Proteomes" id="UP001461498">
    <property type="component" value="Unassembled WGS sequence"/>
</dbReference>
<reference evidence="2 3" key="1">
    <citation type="submission" date="2022-12" db="EMBL/GenBank/DDBJ databases">
        <title>Chromosome-level genome assembly of true bugs.</title>
        <authorList>
            <person name="Ma L."/>
            <person name="Li H."/>
        </authorList>
    </citation>
    <scope>NUCLEOTIDE SEQUENCE [LARGE SCALE GENOMIC DNA]</scope>
    <source>
        <strain evidence="2">Lab_2022b</strain>
    </source>
</reference>
<gene>
    <name evidence="2" type="ORF">O3M35_006707</name>
</gene>
<dbReference type="EMBL" id="JAPXFL010000003">
    <property type="protein sequence ID" value="KAK9509376.1"/>
    <property type="molecule type" value="Genomic_DNA"/>
</dbReference>
<comment type="caution">
    <text evidence="2">The sequence shown here is derived from an EMBL/GenBank/DDBJ whole genome shotgun (WGS) entry which is preliminary data.</text>
</comment>